<keyword evidence="1" id="KW-0472">Membrane</keyword>
<gene>
    <name evidence="2" type="ORF">A3F08_03205</name>
</gene>
<keyword evidence="1" id="KW-1133">Transmembrane helix</keyword>
<evidence type="ECO:0000256" key="1">
    <source>
        <dbReference type="SAM" id="Phobius"/>
    </source>
</evidence>
<sequence length="72" mass="7555">MRKLIHYSIYLLIAGTIISTLGMTGSISVKADVLKANSPALFQGGIAAVVIGACFIVLALIFFILAVSKSDK</sequence>
<reference evidence="2 3" key="1">
    <citation type="journal article" date="2016" name="Nat. Commun.">
        <title>Thousands of microbial genomes shed light on interconnected biogeochemical processes in an aquifer system.</title>
        <authorList>
            <person name="Anantharaman K."/>
            <person name="Brown C.T."/>
            <person name="Hug L.A."/>
            <person name="Sharon I."/>
            <person name="Castelle C.J."/>
            <person name="Probst A.J."/>
            <person name="Thomas B.C."/>
            <person name="Singh A."/>
            <person name="Wilkins M.J."/>
            <person name="Karaoz U."/>
            <person name="Brodie E.L."/>
            <person name="Williams K.H."/>
            <person name="Hubbard S.S."/>
            <person name="Banfield J.F."/>
        </authorList>
    </citation>
    <scope>NUCLEOTIDE SEQUENCE [LARGE SCALE GENOMIC DNA]</scope>
</reference>
<proteinExistence type="predicted"/>
<keyword evidence="1" id="KW-0812">Transmembrane</keyword>
<dbReference type="Proteomes" id="UP000176451">
    <property type="component" value="Unassembled WGS sequence"/>
</dbReference>
<protein>
    <submittedName>
        <fullName evidence="2">Uncharacterized protein</fullName>
    </submittedName>
</protein>
<organism evidence="2 3">
    <name type="scientific">Candidatus Berkelbacteria bacterium RIFCSPHIGHO2_12_FULL_36_9</name>
    <dbReference type="NCBI Taxonomy" id="1797469"/>
    <lineage>
        <taxon>Bacteria</taxon>
        <taxon>Candidatus Berkelbacteria</taxon>
    </lineage>
</organism>
<accession>A0A1F5EKD1</accession>
<feature type="transmembrane region" description="Helical" evidence="1">
    <location>
        <begin position="41"/>
        <end position="67"/>
    </location>
</feature>
<evidence type="ECO:0000313" key="3">
    <source>
        <dbReference type="Proteomes" id="UP000176451"/>
    </source>
</evidence>
<comment type="caution">
    <text evidence="2">The sequence shown here is derived from an EMBL/GenBank/DDBJ whole genome shotgun (WGS) entry which is preliminary data.</text>
</comment>
<name>A0A1F5EKD1_9BACT</name>
<dbReference type="EMBL" id="MEZV01000004">
    <property type="protein sequence ID" value="OGD67889.1"/>
    <property type="molecule type" value="Genomic_DNA"/>
</dbReference>
<dbReference type="AlphaFoldDB" id="A0A1F5EKD1"/>
<evidence type="ECO:0000313" key="2">
    <source>
        <dbReference type="EMBL" id="OGD67889.1"/>
    </source>
</evidence>
<feature type="transmembrane region" description="Helical" evidence="1">
    <location>
        <begin position="7"/>
        <end position="29"/>
    </location>
</feature>